<proteinExistence type="predicted"/>
<dbReference type="OrthoDB" id="6225858at2"/>
<protein>
    <submittedName>
        <fullName evidence="2">Putative porin</fullName>
    </submittedName>
</protein>
<sequence>MKKLALTTALLSMVAVAAPAFAYQAEVGGSYVFTDFDDLKDTHSFGLDGTYYIKDVQTRDAPLNEAAFLDRATNIKAKVDYADNNGIKNTFYGAGAEVFLDGTDFYFSGNLGRNELKAKKYDVDNRVTTYGAEVGYLPAPGLLLALGVKGYDQKDGKDGADPTVRAKYVTKIANHDVNLEAYGGFGDLDEYSVRGDFYFDRTMSAGVDYYKNDLTKEDEWGFSAKKYFNQNVSLEGRIGVGDDYNTYGVRAAYRF</sequence>
<dbReference type="Proteomes" id="UP000093391">
    <property type="component" value="Chromosome"/>
</dbReference>
<dbReference type="RefSeq" id="WP_067558351.1">
    <property type="nucleotide sequence ID" value="NZ_CP016895.1"/>
</dbReference>
<evidence type="ECO:0000313" key="2">
    <source>
        <dbReference type="EMBL" id="AOA59637.1"/>
    </source>
</evidence>
<dbReference type="InterPro" id="IPR031593">
    <property type="entry name" value="Porin_7"/>
</dbReference>
<evidence type="ECO:0000313" key="3">
    <source>
        <dbReference type="Proteomes" id="UP000093391"/>
    </source>
</evidence>
<dbReference type="Pfam" id="PF16956">
    <property type="entry name" value="Porin_7"/>
    <property type="match status" value="1"/>
</dbReference>
<keyword evidence="1" id="KW-0732">Signal</keyword>
<feature type="signal peptide" evidence="1">
    <location>
        <begin position="1"/>
        <end position="22"/>
    </location>
</feature>
<keyword evidence="3" id="KW-1185">Reference proteome</keyword>
<feature type="chain" id="PRO_5008540012" evidence="1">
    <location>
        <begin position="23"/>
        <end position="255"/>
    </location>
</feature>
<dbReference type="AlphaFoldDB" id="A0A1B2M366"/>
<accession>A0A1B2M366</accession>
<evidence type="ECO:0000256" key="1">
    <source>
        <dbReference type="SAM" id="SignalP"/>
    </source>
</evidence>
<dbReference type="EMBL" id="CP016895">
    <property type="protein sequence ID" value="AOA59637.1"/>
    <property type="molecule type" value="Genomic_DNA"/>
</dbReference>
<name>A0A1B2M366_9GAMM</name>
<gene>
    <name evidence="2" type="ORF">BFG52_15640</name>
</gene>
<dbReference type="KEGG" id="ala:BFG52_15640"/>
<reference evidence="2 3" key="1">
    <citation type="submission" date="2016-08" db="EMBL/GenBank/DDBJ databases">
        <authorList>
            <person name="Seilhamer J.J."/>
        </authorList>
    </citation>
    <scope>NUCLEOTIDE SEQUENCE [LARGE SCALE GENOMIC DNA]</scope>
    <source>
        <strain evidence="2 3">BRTC-1</strain>
    </source>
</reference>
<organism evidence="2 3">
    <name type="scientific">Acinetobacter larvae</name>
    <dbReference type="NCBI Taxonomy" id="1789224"/>
    <lineage>
        <taxon>Bacteria</taxon>
        <taxon>Pseudomonadati</taxon>
        <taxon>Pseudomonadota</taxon>
        <taxon>Gammaproteobacteria</taxon>
        <taxon>Moraxellales</taxon>
        <taxon>Moraxellaceae</taxon>
        <taxon>Acinetobacter</taxon>
    </lineage>
</organism>